<feature type="DNA-binding region" description="H-T-H motif" evidence="3">
    <location>
        <begin position="31"/>
        <end position="50"/>
    </location>
</feature>
<dbReference type="InterPro" id="IPR036271">
    <property type="entry name" value="Tet_transcr_reg_TetR-rel_C_sf"/>
</dbReference>
<dbReference type="PROSITE" id="PS50977">
    <property type="entry name" value="HTH_TETR_2"/>
    <property type="match status" value="1"/>
</dbReference>
<gene>
    <name evidence="5" type="ORF">AM592_22550</name>
</gene>
<keyword evidence="1" id="KW-0678">Repressor</keyword>
<feature type="domain" description="HTH tetR-type" evidence="4">
    <location>
        <begin position="8"/>
        <end position="68"/>
    </location>
</feature>
<dbReference type="InterPro" id="IPR050624">
    <property type="entry name" value="HTH-type_Tx_Regulator"/>
</dbReference>
<evidence type="ECO:0000313" key="5">
    <source>
        <dbReference type="EMBL" id="ALC83965.1"/>
    </source>
</evidence>
<dbReference type="RefSeq" id="WP_053605852.1">
    <property type="nucleotide sequence ID" value="NZ_CP012600.1"/>
</dbReference>
<dbReference type="SUPFAM" id="SSF46689">
    <property type="entry name" value="Homeodomain-like"/>
    <property type="match status" value="1"/>
</dbReference>
<dbReference type="PRINTS" id="PR00455">
    <property type="entry name" value="HTHTETR"/>
</dbReference>
<dbReference type="SUPFAM" id="SSF48498">
    <property type="entry name" value="Tetracyclin repressor-like, C-terminal domain"/>
    <property type="match status" value="1"/>
</dbReference>
<evidence type="ECO:0000256" key="1">
    <source>
        <dbReference type="ARBA" id="ARBA00022491"/>
    </source>
</evidence>
<dbReference type="EMBL" id="CP012600">
    <property type="protein sequence ID" value="ALC83965.1"/>
    <property type="molecule type" value="Genomic_DNA"/>
</dbReference>
<sequence length="199" mass="22858">MKQAERRQQTIQLLLETTNQLVREKGCNSVTMKDIVDRSGLSKGAIFHYVKSKNEIFAWVLQEGLDDIDQRFTDRVNSGKKEFQGPLNEITKRFDELQDPESVTNQILVYLLAKNGQKEIDEVLDRFYHQSVRLSRQWIATGQKHGVIPASVDSNKMGELFVLISFGLRMRSFLTDKDSSFHIDDFASFLKVTLNGERG</sequence>
<dbReference type="STRING" id="1441095.AM592_22550"/>
<evidence type="ECO:0000256" key="3">
    <source>
        <dbReference type="PROSITE-ProRule" id="PRU00335"/>
    </source>
</evidence>
<organism evidence="5 6">
    <name type="scientific">Bacillus gobiensis</name>
    <dbReference type="NCBI Taxonomy" id="1441095"/>
    <lineage>
        <taxon>Bacteria</taxon>
        <taxon>Bacillati</taxon>
        <taxon>Bacillota</taxon>
        <taxon>Bacilli</taxon>
        <taxon>Bacillales</taxon>
        <taxon>Bacillaceae</taxon>
        <taxon>Bacillus</taxon>
    </lineage>
</organism>
<dbReference type="InterPro" id="IPR001647">
    <property type="entry name" value="HTH_TetR"/>
</dbReference>
<protein>
    <submittedName>
        <fullName evidence="5">TetR family transcriptional regulator</fullName>
    </submittedName>
</protein>
<dbReference type="PANTHER" id="PTHR43479:SF11">
    <property type="entry name" value="ACREF_ENVCD OPERON REPRESSOR-RELATED"/>
    <property type="match status" value="1"/>
</dbReference>
<dbReference type="OrthoDB" id="9814703at2"/>
<keyword evidence="6" id="KW-1185">Reference proteome</keyword>
<dbReference type="PANTHER" id="PTHR43479">
    <property type="entry name" value="ACREF/ENVCD OPERON REPRESSOR-RELATED"/>
    <property type="match status" value="1"/>
</dbReference>
<keyword evidence="2 3" id="KW-0238">DNA-binding</keyword>
<dbReference type="Gene3D" id="1.10.357.10">
    <property type="entry name" value="Tetracycline Repressor, domain 2"/>
    <property type="match status" value="1"/>
</dbReference>
<dbReference type="InterPro" id="IPR009057">
    <property type="entry name" value="Homeodomain-like_sf"/>
</dbReference>
<evidence type="ECO:0000313" key="6">
    <source>
        <dbReference type="Proteomes" id="UP000067625"/>
    </source>
</evidence>
<dbReference type="AlphaFoldDB" id="A0A0M4GD25"/>
<name>A0A0M4GD25_9BACI</name>
<proteinExistence type="predicted"/>
<evidence type="ECO:0000259" key="4">
    <source>
        <dbReference type="PROSITE" id="PS50977"/>
    </source>
</evidence>
<accession>A0A0M4GD25</accession>
<reference evidence="6" key="1">
    <citation type="submission" date="2015-08" db="EMBL/GenBank/DDBJ databases">
        <title>Genome sequencing project for genomic taxonomy and phylogenomics of Bacillus-like bacteria.</title>
        <authorList>
            <person name="Liu B."/>
            <person name="Wang J."/>
            <person name="Zhu Y."/>
            <person name="Liu G."/>
            <person name="Chen Q."/>
            <person name="Chen Z."/>
            <person name="Lan J."/>
            <person name="Che J."/>
            <person name="Ge C."/>
            <person name="Shi H."/>
            <person name="Pan Z."/>
            <person name="Liu X."/>
        </authorList>
    </citation>
    <scope>NUCLEOTIDE SEQUENCE [LARGE SCALE GENOMIC DNA]</scope>
    <source>
        <strain evidence="6">FJAT-4402</strain>
    </source>
</reference>
<reference evidence="5 6" key="2">
    <citation type="journal article" date="2016" name="Int. J. Syst. Evol. Microbiol.">
        <title>Bacillus gobiensis sp. nov., isolated from a soil sample.</title>
        <authorList>
            <person name="Liu B."/>
            <person name="Liu G.H."/>
            <person name="Cetin S."/>
            <person name="Schumann P."/>
            <person name="Pan Z.Z."/>
            <person name="Chen Q.Q."/>
        </authorList>
    </citation>
    <scope>NUCLEOTIDE SEQUENCE [LARGE SCALE GENOMIC DNA]</scope>
    <source>
        <strain evidence="5 6">FJAT-4402</strain>
    </source>
</reference>
<evidence type="ECO:0000256" key="2">
    <source>
        <dbReference type="ARBA" id="ARBA00023125"/>
    </source>
</evidence>
<dbReference type="Proteomes" id="UP000067625">
    <property type="component" value="Chromosome"/>
</dbReference>
<dbReference type="GO" id="GO:0003677">
    <property type="term" value="F:DNA binding"/>
    <property type="evidence" value="ECO:0007669"/>
    <property type="project" value="UniProtKB-UniRule"/>
</dbReference>
<dbReference type="Pfam" id="PF00440">
    <property type="entry name" value="TetR_N"/>
    <property type="match status" value="1"/>
</dbReference>
<dbReference type="PATRIC" id="fig|1441095.3.peg.4989"/>